<dbReference type="Proteomes" id="UP000828924">
    <property type="component" value="Chromosome"/>
</dbReference>
<evidence type="ECO:0000313" key="8">
    <source>
        <dbReference type="Proteomes" id="UP000828924"/>
    </source>
</evidence>
<evidence type="ECO:0000256" key="1">
    <source>
        <dbReference type="ARBA" id="ARBA00022723"/>
    </source>
</evidence>
<gene>
    <name evidence="6" type="primary">psuG</name>
    <name evidence="7" type="ORF">J4032_36075</name>
</gene>
<sequence>MTTHCRQLGDIPMVFSEEVSEAIRSGAPVVALESNVITHGLPYPDNAITARKVEEAVRAGGAVPATIGVEGGRILIGMTDKDIERFASRPGIPKASSRDLPVVLAQGGMGATTVASSLVAAELAGIPFFASAGIGGVHRGAENSMDISADLIQFTRSKVAVVCAGAKSILDLGLTMEFLETHCVPVVTYQFDEFPAFYCRTSGIRSPQRLDHAAVIARAVESHWALGGSGSFLVAAPIKEEDAVDSREVDSAIVDAADAAEREGVRGNALTKYLMRAVDKVTEGRSARANMSVLISTAELAGRLAVAHAQLTQQGSPAGASTPAGER</sequence>
<dbReference type="InterPro" id="IPR022830">
    <property type="entry name" value="Indigdn_synthA-like"/>
</dbReference>
<dbReference type="EMBL" id="CP071872">
    <property type="protein sequence ID" value="UNM16159.1"/>
    <property type="molecule type" value="Genomic_DNA"/>
</dbReference>
<evidence type="ECO:0000256" key="5">
    <source>
        <dbReference type="ARBA" id="ARBA00023295"/>
    </source>
</evidence>
<dbReference type="HAMAP" id="MF_01876">
    <property type="entry name" value="PsiMP_glycosidase"/>
    <property type="match status" value="1"/>
</dbReference>
<dbReference type="EC" id="4.2.1.70" evidence="6"/>
<keyword evidence="1 6" id="KW-0479">Metal-binding</keyword>
<evidence type="ECO:0000256" key="6">
    <source>
        <dbReference type="HAMAP-Rule" id="MF_01876"/>
    </source>
</evidence>
<keyword evidence="8" id="KW-1185">Reference proteome</keyword>
<feature type="active site" description="Nucleophile" evidence="6">
    <location>
        <position position="167"/>
    </location>
</feature>
<evidence type="ECO:0000256" key="3">
    <source>
        <dbReference type="ARBA" id="ARBA00023211"/>
    </source>
</evidence>
<dbReference type="Gene3D" id="3.40.1790.10">
    <property type="entry name" value="Indigoidine synthase domain"/>
    <property type="match status" value="1"/>
</dbReference>
<dbReference type="Pfam" id="PF04227">
    <property type="entry name" value="Indigoidine_A"/>
    <property type="match status" value="1"/>
</dbReference>
<keyword evidence="2 6" id="KW-0378">Hydrolase</keyword>
<dbReference type="PANTHER" id="PTHR42909:SF1">
    <property type="entry name" value="CARBOHYDRATE KINASE PFKB DOMAIN-CONTAINING PROTEIN"/>
    <property type="match status" value="1"/>
</dbReference>
<dbReference type="SUPFAM" id="SSF110581">
    <property type="entry name" value="Indigoidine synthase A-like"/>
    <property type="match status" value="1"/>
</dbReference>
<feature type="binding site" evidence="6">
    <location>
        <position position="114"/>
    </location>
    <ligand>
        <name>substrate</name>
    </ligand>
</feature>
<dbReference type="GO" id="GO:0016798">
    <property type="term" value="F:hydrolase activity, acting on glycosyl bonds"/>
    <property type="evidence" value="ECO:0007669"/>
    <property type="project" value="UniProtKB-KW"/>
</dbReference>
<comment type="subunit">
    <text evidence="6">Homotrimer.</text>
</comment>
<comment type="catalytic activity">
    <reaction evidence="6">
        <text>D-ribose 5-phosphate + uracil = psi-UMP + H2O</text>
        <dbReference type="Rhea" id="RHEA:18337"/>
        <dbReference type="ChEBI" id="CHEBI:15377"/>
        <dbReference type="ChEBI" id="CHEBI:17568"/>
        <dbReference type="ChEBI" id="CHEBI:58380"/>
        <dbReference type="ChEBI" id="CHEBI:78346"/>
        <dbReference type="EC" id="4.2.1.70"/>
    </reaction>
</comment>
<keyword evidence="5 6" id="KW-0326">Glycosidase</keyword>
<feature type="binding site" evidence="6">
    <location>
        <position position="146"/>
    </location>
    <ligand>
        <name>Mn(2+)</name>
        <dbReference type="ChEBI" id="CHEBI:29035"/>
    </ligand>
</feature>
<comment type="similarity">
    <text evidence="6">Belongs to the pseudouridine-5'-phosphate glycosidase family.</text>
</comment>
<evidence type="ECO:0000313" key="7">
    <source>
        <dbReference type="EMBL" id="UNM16159.1"/>
    </source>
</evidence>
<accession>A0ABY3WU36</accession>
<protein>
    <recommendedName>
        <fullName evidence="6">Pseudouridine-5'-phosphate glycosidase</fullName>
        <shortName evidence="6">PsiMP glycosidase</shortName>
        <ecNumber evidence="6">4.2.1.70</ecNumber>
    </recommendedName>
</protein>
<dbReference type="PANTHER" id="PTHR42909">
    <property type="entry name" value="ZGC:136858"/>
    <property type="match status" value="1"/>
</dbReference>
<evidence type="ECO:0000256" key="4">
    <source>
        <dbReference type="ARBA" id="ARBA00023239"/>
    </source>
</evidence>
<feature type="active site" description="Proton donor" evidence="6">
    <location>
        <position position="33"/>
    </location>
</feature>
<feature type="binding site" evidence="6">
    <location>
        <begin position="148"/>
        <end position="150"/>
    </location>
    <ligand>
        <name>substrate</name>
    </ligand>
</feature>
<keyword evidence="3 6" id="KW-0464">Manganese</keyword>
<feature type="binding site" evidence="6">
    <location>
        <position position="94"/>
    </location>
    <ligand>
        <name>substrate</name>
    </ligand>
</feature>
<dbReference type="InterPro" id="IPR007342">
    <property type="entry name" value="PsuG"/>
</dbReference>
<evidence type="ECO:0000256" key="2">
    <source>
        <dbReference type="ARBA" id="ARBA00022801"/>
    </source>
</evidence>
<keyword evidence="4 6" id="KW-0456">Lyase</keyword>
<proteinExistence type="inferred from homology"/>
<comment type="cofactor">
    <cofactor evidence="6">
        <name>Mn(2+)</name>
        <dbReference type="ChEBI" id="CHEBI:29035"/>
    </cofactor>
    <text evidence="6">Binds 1 Mn(2+) ion per subunit.</text>
</comment>
<organism evidence="7 8">
    <name type="scientific">Streptomyces formicae</name>
    <dbReference type="NCBI Taxonomy" id="1616117"/>
    <lineage>
        <taxon>Bacteria</taxon>
        <taxon>Bacillati</taxon>
        <taxon>Actinomycetota</taxon>
        <taxon>Actinomycetes</taxon>
        <taxon>Kitasatosporales</taxon>
        <taxon>Streptomycetaceae</taxon>
        <taxon>Streptomyces</taxon>
    </lineage>
</organism>
<name>A0ABY3WU36_9ACTN</name>
<comment type="function">
    <text evidence="6">Catalyzes the reversible cleavage of pseudouridine 5'-phosphate (PsiMP) to ribose 5-phosphate and uracil. Functions biologically in the cleavage direction, as part of a pseudouridine degradation pathway.</text>
</comment>
<reference evidence="7 8" key="1">
    <citation type="submission" date="2021-03" db="EMBL/GenBank/DDBJ databases">
        <title>Complete genome of Streptomyces formicae strain 1H-GS9 (DSM 100524).</title>
        <authorList>
            <person name="Atanasov K.E."/>
            <person name="Altabella T."/>
            <person name="Ferrer A."/>
        </authorList>
    </citation>
    <scope>NUCLEOTIDE SEQUENCE [LARGE SCALE GENOMIC DNA]</scope>
    <source>
        <strain evidence="7 8">1H-GS9</strain>
    </source>
</reference>